<dbReference type="CDD" id="cd06170">
    <property type="entry name" value="LuxR_C_like"/>
    <property type="match status" value="1"/>
</dbReference>
<dbReference type="PROSITE" id="PS00622">
    <property type="entry name" value="HTH_LUXR_1"/>
    <property type="match status" value="1"/>
</dbReference>
<comment type="caution">
    <text evidence="4">The sequence shown here is derived from an EMBL/GenBank/DDBJ whole genome shotgun (WGS) entry which is preliminary data.</text>
</comment>
<organism evidence="4 5">
    <name type="scientific">Kutzneria buriramensis</name>
    <dbReference type="NCBI Taxonomy" id="1045776"/>
    <lineage>
        <taxon>Bacteria</taxon>
        <taxon>Bacillati</taxon>
        <taxon>Actinomycetota</taxon>
        <taxon>Actinomycetes</taxon>
        <taxon>Pseudonocardiales</taxon>
        <taxon>Pseudonocardiaceae</taxon>
        <taxon>Kutzneria</taxon>
    </lineage>
</organism>
<keyword evidence="2" id="KW-0067">ATP-binding</keyword>
<dbReference type="SUPFAM" id="SSF46894">
    <property type="entry name" value="C-terminal effector domain of the bipartite response regulators"/>
    <property type="match status" value="1"/>
</dbReference>
<dbReference type="RefSeq" id="WP_116179363.1">
    <property type="nucleotide sequence ID" value="NZ_CP144375.1"/>
</dbReference>
<dbReference type="PANTHER" id="PTHR16305">
    <property type="entry name" value="TESTICULAR SOLUBLE ADENYLYL CYCLASE"/>
    <property type="match status" value="1"/>
</dbReference>
<protein>
    <submittedName>
        <fullName evidence="4">Regulatory LuxR family protein</fullName>
    </submittedName>
</protein>
<dbReference type="InterPro" id="IPR016032">
    <property type="entry name" value="Sig_transdc_resp-reg_C-effctor"/>
</dbReference>
<dbReference type="InterPro" id="IPR000792">
    <property type="entry name" value="Tscrpt_reg_LuxR_C"/>
</dbReference>
<dbReference type="InterPro" id="IPR041664">
    <property type="entry name" value="AAA_16"/>
</dbReference>
<dbReference type="PROSITE" id="PS50043">
    <property type="entry name" value="HTH_LUXR_2"/>
    <property type="match status" value="1"/>
</dbReference>
<reference evidence="4 5" key="1">
    <citation type="submission" date="2018-08" db="EMBL/GenBank/DDBJ databases">
        <title>Genomic Encyclopedia of Archaeal and Bacterial Type Strains, Phase II (KMG-II): from individual species to whole genera.</title>
        <authorList>
            <person name="Goeker M."/>
        </authorList>
    </citation>
    <scope>NUCLEOTIDE SEQUENCE [LARGE SCALE GENOMIC DNA]</scope>
    <source>
        <strain evidence="4 5">DSM 45791</strain>
    </source>
</reference>
<evidence type="ECO:0000259" key="3">
    <source>
        <dbReference type="PROSITE" id="PS50043"/>
    </source>
</evidence>
<evidence type="ECO:0000313" key="5">
    <source>
        <dbReference type="Proteomes" id="UP000256269"/>
    </source>
</evidence>
<dbReference type="GO" id="GO:0006355">
    <property type="term" value="P:regulation of DNA-templated transcription"/>
    <property type="evidence" value="ECO:0007669"/>
    <property type="project" value="InterPro"/>
</dbReference>
<dbReference type="PANTHER" id="PTHR16305:SF28">
    <property type="entry name" value="GUANYLATE CYCLASE DOMAIN-CONTAINING PROTEIN"/>
    <property type="match status" value="1"/>
</dbReference>
<evidence type="ECO:0000313" key="4">
    <source>
        <dbReference type="EMBL" id="REH37225.1"/>
    </source>
</evidence>
<dbReference type="GO" id="GO:0005524">
    <property type="term" value="F:ATP binding"/>
    <property type="evidence" value="ECO:0007669"/>
    <property type="project" value="UniProtKB-KW"/>
</dbReference>
<gene>
    <name evidence="4" type="ORF">BCF44_115229</name>
</gene>
<dbReference type="GO" id="GO:0005737">
    <property type="term" value="C:cytoplasm"/>
    <property type="evidence" value="ECO:0007669"/>
    <property type="project" value="TreeGrafter"/>
</dbReference>
<name>A0A3E0H4E3_9PSEU</name>
<dbReference type="Pfam" id="PF13191">
    <property type="entry name" value="AAA_16"/>
    <property type="match status" value="1"/>
</dbReference>
<dbReference type="AlphaFoldDB" id="A0A3E0H4E3"/>
<dbReference type="SUPFAM" id="SSF48452">
    <property type="entry name" value="TPR-like"/>
    <property type="match status" value="1"/>
</dbReference>
<dbReference type="Gene3D" id="1.10.10.10">
    <property type="entry name" value="Winged helix-like DNA-binding domain superfamily/Winged helix DNA-binding domain"/>
    <property type="match status" value="1"/>
</dbReference>
<keyword evidence="1" id="KW-0547">Nucleotide-binding</keyword>
<dbReference type="Gene3D" id="3.40.50.300">
    <property type="entry name" value="P-loop containing nucleotide triphosphate hydrolases"/>
    <property type="match status" value="1"/>
</dbReference>
<dbReference type="SMART" id="SM00421">
    <property type="entry name" value="HTH_LUXR"/>
    <property type="match status" value="1"/>
</dbReference>
<feature type="domain" description="HTH luxR-type" evidence="3">
    <location>
        <begin position="843"/>
        <end position="908"/>
    </location>
</feature>
<dbReference type="GO" id="GO:0004016">
    <property type="term" value="F:adenylate cyclase activity"/>
    <property type="evidence" value="ECO:0007669"/>
    <property type="project" value="TreeGrafter"/>
</dbReference>
<dbReference type="InterPro" id="IPR036388">
    <property type="entry name" value="WH-like_DNA-bd_sf"/>
</dbReference>
<sequence>MEPRLVGRDRELGIIDEAIGAVRAGEGRVLLVSGQAGIGKSRLALSALQRAKEHGFAVLTGSSSPLQAGLAYAPIVEALRRYLATRPESALLDGLHDIAGLIPDPRLPQAPRSGDPDLERTRMFEAVLRLMERITADRPALFVVDDLHWADRGTIELLHHLGRGSRRRRLLMLCGYRSAEPGGPLAALAMTIRRDESGVDLALEPLSDNAVGELVGDLLGAEPKAEFLREVTARAQGVPLFVTALVGGGSVTDVPVIVRDVVLDRLQRLDDRARRLLELIAVSAGTPRLLRAVWSEDGFDSVLRQLFDQGLIEELVDGPVLTVRVSHPLYAEVAYAELTVGQRRSLHASIAAALDKTDVFAAAPHYRDAGDLVDPERACEVLYAAGKRALGVHDAQEAVDYLSVALNHARAAGRDDLMPELMTDLARALQATGHLDDAASLWHLADSIAQHAGDTFRQRLLGYYRSMLEAERGNLQALPGPVAFDDKEDPPIGLMVHWLVAIRSADMAMLWQVLDKMLDLLRSQDSDEARSVAHFGASVAARLRGDYAGAYAQNLLSLEAAGRLRTEEREQYRYAPALQMPVLSILRGDIPGAVRTVENPGAAEVQFYLPGATHYVAYVRTIVTFVAGDLPGALAVADASLELAKHVGEDWIVVRALAARAFLLAEQGELDRAATDLEAARALFDPAHDDIVMATDLAGTAYALRVETAVADTVYLPPRPLGDMLVDWLRVAYVGYLAVARKDLAAARRAVDHLRIAGKTALFLDALANRQEGLTLALTGDHATARDLLRRAATSLYGMGAPLLAAQAEVEALELDDNPDPDAISRCANALAGLKPWIARVQALSGVQALSKREREVVRLVGEGLTNGQIAERLFLSERTVETHLHNSYKKLRLTTRPMLTQWALEHTDD</sequence>
<dbReference type="Pfam" id="PF00196">
    <property type="entry name" value="GerE"/>
    <property type="match status" value="1"/>
</dbReference>
<dbReference type="InterPro" id="IPR027417">
    <property type="entry name" value="P-loop_NTPase"/>
</dbReference>
<proteinExistence type="predicted"/>
<dbReference type="PRINTS" id="PR00038">
    <property type="entry name" value="HTHLUXR"/>
</dbReference>
<dbReference type="Proteomes" id="UP000256269">
    <property type="component" value="Unassembled WGS sequence"/>
</dbReference>
<dbReference type="EMBL" id="QUNO01000015">
    <property type="protein sequence ID" value="REH37225.1"/>
    <property type="molecule type" value="Genomic_DNA"/>
</dbReference>
<dbReference type="OrthoDB" id="3649961at2"/>
<evidence type="ECO:0000256" key="1">
    <source>
        <dbReference type="ARBA" id="ARBA00022741"/>
    </source>
</evidence>
<dbReference type="GO" id="GO:0003677">
    <property type="term" value="F:DNA binding"/>
    <property type="evidence" value="ECO:0007669"/>
    <property type="project" value="InterPro"/>
</dbReference>
<dbReference type="InterPro" id="IPR011990">
    <property type="entry name" value="TPR-like_helical_dom_sf"/>
</dbReference>
<keyword evidence="5" id="KW-1185">Reference proteome</keyword>
<dbReference type="SUPFAM" id="SSF52540">
    <property type="entry name" value="P-loop containing nucleoside triphosphate hydrolases"/>
    <property type="match status" value="1"/>
</dbReference>
<evidence type="ECO:0000256" key="2">
    <source>
        <dbReference type="ARBA" id="ARBA00022840"/>
    </source>
</evidence>
<accession>A0A3E0H4E3</accession>